<comment type="caution">
    <text evidence="7">The sequence shown here is derived from an EMBL/GenBank/DDBJ whole genome shotgun (WGS) entry which is preliminary data.</text>
</comment>
<name>A0A4U7N1W9_9RHOB</name>
<dbReference type="PIRSF" id="PIRSF002741">
    <property type="entry name" value="MppA"/>
    <property type="match status" value="1"/>
</dbReference>
<protein>
    <submittedName>
        <fullName evidence="7">ABC transporter substrate-binding protein</fullName>
    </submittedName>
</protein>
<feature type="chain" id="PRO_5020704404" evidence="5">
    <location>
        <begin position="28"/>
        <end position="514"/>
    </location>
</feature>
<evidence type="ECO:0000256" key="5">
    <source>
        <dbReference type="SAM" id="SignalP"/>
    </source>
</evidence>
<dbReference type="Gene3D" id="3.40.190.10">
    <property type="entry name" value="Periplasmic binding protein-like II"/>
    <property type="match status" value="1"/>
</dbReference>
<feature type="signal peptide" evidence="5">
    <location>
        <begin position="1"/>
        <end position="27"/>
    </location>
</feature>
<dbReference type="InterPro" id="IPR000914">
    <property type="entry name" value="SBP_5_dom"/>
</dbReference>
<evidence type="ECO:0000259" key="6">
    <source>
        <dbReference type="Pfam" id="PF00496"/>
    </source>
</evidence>
<feature type="domain" description="Solute-binding protein family 5" evidence="6">
    <location>
        <begin position="72"/>
        <end position="429"/>
    </location>
</feature>
<proteinExistence type="inferred from homology"/>
<dbReference type="RefSeq" id="WP_138016561.1">
    <property type="nucleotide sequence ID" value="NZ_SULI01000013.1"/>
</dbReference>
<keyword evidence="3" id="KW-0813">Transport</keyword>
<dbReference type="EMBL" id="SULI01000013">
    <property type="protein sequence ID" value="TKZ19377.1"/>
    <property type="molecule type" value="Genomic_DNA"/>
</dbReference>
<evidence type="ECO:0000256" key="1">
    <source>
        <dbReference type="ARBA" id="ARBA00004418"/>
    </source>
</evidence>
<comment type="subcellular location">
    <subcellularLocation>
        <location evidence="1">Periplasm</location>
    </subcellularLocation>
</comment>
<dbReference type="GO" id="GO:0030288">
    <property type="term" value="C:outer membrane-bounded periplasmic space"/>
    <property type="evidence" value="ECO:0007669"/>
    <property type="project" value="UniProtKB-ARBA"/>
</dbReference>
<dbReference type="Pfam" id="PF00496">
    <property type="entry name" value="SBP_bac_5"/>
    <property type="match status" value="1"/>
</dbReference>
<dbReference type="SUPFAM" id="SSF53850">
    <property type="entry name" value="Periplasmic binding protein-like II"/>
    <property type="match status" value="1"/>
</dbReference>
<dbReference type="AlphaFoldDB" id="A0A4U7N1W9"/>
<dbReference type="InterPro" id="IPR039424">
    <property type="entry name" value="SBP_5"/>
</dbReference>
<evidence type="ECO:0000256" key="4">
    <source>
        <dbReference type="ARBA" id="ARBA00022729"/>
    </source>
</evidence>
<evidence type="ECO:0000256" key="2">
    <source>
        <dbReference type="ARBA" id="ARBA00005695"/>
    </source>
</evidence>
<reference evidence="7 8" key="1">
    <citation type="submission" date="2019-04" db="EMBL/GenBank/DDBJ databases">
        <title>Genome sequence of Pelagicola litoralis CL-ES2.</title>
        <authorList>
            <person name="Cao J."/>
        </authorList>
    </citation>
    <scope>NUCLEOTIDE SEQUENCE [LARGE SCALE GENOMIC DNA]</scope>
    <source>
        <strain evidence="7 8">CL-ES2</strain>
    </source>
</reference>
<dbReference type="GO" id="GO:0043190">
    <property type="term" value="C:ATP-binding cassette (ABC) transporter complex"/>
    <property type="evidence" value="ECO:0007669"/>
    <property type="project" value="InterPro"/>
</dbReference>
<dbReference type="PANTHER" id="PTHR30290">
    <property type="entry name" value="PERIPLASMIC BINDING COMPONENT OF ABC TRANSPORTER"/>
    <property type="match status" value="1"/>
</dbReference>
<dbReference type="GO" id="GO:0015833">
    <property type="term" value="P:peptide transport"/>
    <property type="evidence" value="ECO:0007669"/>
    <property type="project" value="TreeGrafter"/>
</dbReference>
<keyword evidence="4 5" id="KW-0732">Signal</keyword>
<evidence type="ECO:0000256" key="3">
    <source>
        <dbReference type="ARBA" id="ARBA00022448"/>
    </source>
</evidence>
<evidence type="ECO:0000313" key="7">
    <source>
        <dbReference type="EMBL" id="TKZ19377.1"/>
    </source>
</evidence>
<organism evidence="7 8">
    <name type="scientific">Shimia litoralis</name>
    <dbReference type="NCBI Taxonomy" id="420403"/>
    <lineage>
        <taxon>Bacteria</taxon>
        <taxon>Pseudomonadati</taxon>
        <taxon>Pseudomonadota</taxon>
        <taxon>Alphaproteobacteria</taxon>
        <taxon>Rhodobacterales</taxon>
        <taxon>Roseobacteraceae</taxon>
    </lineage>
</organism>
<accession>A0A4U7N1W9</accession>
<dbReference type="PANTHER" id="PTHR30290:SF10">
    <property type="entry name" value="PERIPLASMIC OLIGOPEPTIDE-BINDING PROTEIN-RELATED"/>
    <property type="match status" value="1"/>
</dbReference>
<dbReference type="GO" id="GO:1904680">
    <property type="term" value="F:peptide transmembrane transporter activity"/>
    <property type="evidence" value="ECO:0007669"/>
    <property type="project" value="TreeGrafter"/>
</dbReference>
<dbReference type="InterPro" id="IPR030678">
    <property type="entry name" value="Peptide/Ni-bd"/>
</dbReference>
<evidence type="ECO:0000313" key="8">
    <source>
        <dbReference type="Proteomes" id="UP000306575"/>
    </source>
</evidence>
<keyword evidence="8" id="KW-1185">Reference proteome</keyword>
<comment type="similarity">
    <text evidence="2">Belongs to the bacterial solute-binding protein 5 family.</text>
</comment>
<dbReference type="OrthoDB" id="9803988at2"/>
<dbReference type="Proteomes" id="UP000306575">
    <property type="component" value="Unassembled WGS sequence"/>
</dbReference>
<sequence length="514" mass="56586">MSIFTQAVRFAAAATLALPMALTTAQAETSLTVAVKRDRYSVDEKKFTFTTRRPAAQIVETGVKPDENFLPSPLLFETWDYSDGTYTVTLRQGVTFSDGTPFDADSAIAALQLYDKGKSDFLQIDQDSFQKLGDFEISFRSEKGSALVIENMTHRATSLFGPSENRAENPIGTGPYLLDSYDPKQQITVVRNEGYWGDAPSVDKLTFRFIGDDNARMLALQNGEVDVIGEVTPQMMLSMPKDGSIVLHESRPIRYVALLANLNGAAPFDIIQDYNVREALAWAIDRDTIAGVLFDGRGVPAKGILPGWMFNLGDDHTDGFGYDPAKAGAMLDAAGWTMGADGVREKDGRKLSLRLVAAYPNVSTVKPMPEMLDQMFAAVGIDIDLIEVDDSGVYGSTYLDTGEADLYMEFASNNNTDPTYLLYNLFTSVTAWGGYKFTAPGPHVDEMLLKAREAQTRKEVVDLVRQAHRAIVQDDLAAIPILMVPNFALSRPGIKVPMSEYADWIDYGNVQFIE</sequence>
<gene>
    <name evidence="7" type="ORF">FAP39_11565</name>
</gene>
<dbReference type="Gene3D" id="3.10.105.10">
    <property type="entry name" value="Dipeptide-binding Protein, Domain 3"/>
    <property type="match status" value="1"/>
</dbReference>